<name>A0AAV4PL23_CAEEX</name>
<protein>
    <submittedName>
        <fullName evidence="2">Uncharacterized protein</fullName>
    </submittedName>
</protein>
<feature type="compositionally biased region" description="Basic and acidic residues" evidence="1">
    <location>
        <begin position="37"/>
        <end position="47"/>
    </location>
</feature>
<sequence length="69" mass="7616">MLTVIPPTLRKKTHSNSLGGQNWVNVMLRISNSASPKAHDTEDRCRDSNSNPKIKEPAQTPCTVASRKT</sequence>
<dbReference type="EMBL" id="BPLR01004804">
    <property type="protein sequence ID" value="GIX97645.1"/>
    <property type="molecule type" value="Genomic_DNA"/>
</dbReference>
<proteinExistence type="predicted"/>
<keyword evidence="3" id="KW-1185">Reference proteome</keyword>
<evidence type="ECO:0000313" key="2">
    <source>
        <dbReference type="EMBL" id="GIX97645.1"/>
    </source>
</evidence>
<reference evidence="2 3" key="1">
    <citation type="submission" date="2021-06" db="EMBL/GenBank/DDBJ databases">
        <title>Caerostris extrusa draft genome.</title>
        <authorList>
            <person name="Kono N."/>
            <person name="Arakawa K."/>
        </authorList>
    </citation>
    <scope>NUCLEOTIDE SEQUENCE [LARGE SCALE GENOMIC DNA]</scope>
</reference>
<dbReference type="AlphaFoldDB" id="A0AAV4PL23"/>
<gene>
    <name evidence="2" type="ORF">CEXT_727571</name>
</gene>
<dbReference type="Proteomes" id="UP001054945">
    <property type="component" value="Unassembled WGS sequence"/>
</dbReference>
<evidence type="ECO:0000313" key="3">
    <source>
        <dbReference type="Proteomes" id="UP001054945"/>
    </source>
</evidence>
<comment type="caution">
    <text evidence="2">The sequence shown here is derived from an EMBL/GenBank/DDBJ whole genome shotgun (WGS) entry which is preliminary data.</text>
</comment>
<accession>A0AAV4PL23</accession>
<feature type="region of interest" description="Disordered" evidence="1">
    <location>
        <begin position="33"/>
        <end position="69"/>
    </location>
</feature>
<evidence type="ECO:0000256" key="1">
    <source>
        <dbReference type="SAM" id="MobiDB-lite"/>
    </source>
</evidence>
<organism evidence="2 3">
    <name type="scientific">Caerostris extrusa</name>
    <name type="common">Bark spider</name>
    <name type="synonym">Caerostris bankana</name>
    <dbReference type="NCBI Taxonomy" id="172846"/>
    <lineage>
        <taxon>Eukaryota</taxon>
        <taxon>Metazoa</taxon>
        <taxon>Ecdysozoa</taxon>
        <taxon>Arthropoda</taxon>
        <taxon>Chelicerata</taxon>
        <taxon>Arachnida</taxon>
        <taxon>Araneae</taxon>
        <taxon>Araneomorphae</taxon>
        <taxon>Entelegynae</taxon>
        <taxon>Araneoidea</taxon>
        <taxon>Araneidae</taxon>
        <taxon>Caerostris</taxon>
    </lineage>
</organism>